<evidence type="ECO:0008006" key="3">
    <source>
        <dbReference type="Google" id="ProtNLM"/>
    </source>
</evidence>
<accession>A0AAV6Z0Z1</accession>
<dbReference type="AlphaFoldDB" id="A0AAV6Z0Z1"/>
<sequence>MVQAASAVKAARRLVIITADYWVLIVLESLGQTPPITHGRPRGLITENFTSDSAIRPAMEERSLSHVKHTNDTLQILLIFFHLFPETDVPLGASTSLFVFSSSHGPERLLNERWDFHNLFRFHSRFFPTGTHPSP</sequence>
<dbReference type="EMBL" id="WNYA01011908">
    <property type="protein sequence ID" value="KAG8540006.1"/>
    <property type="molecule type" value="Genomic_DNA"/>
</dbReference>
<protein>
    <recommendedName>
        <fullName evidence="3">Secreted protein</fullName>
    </recommendedName>
</protein>
<proteinExistence type="predicted"/>
<name>A0AAV6Z0Z1_ENGPU</name>
<organism evidence="1 2">
    <name type="scientific">Engystomops pustulosus</name>
    <name type="common">Tungara frog</name>
    <name type="synonym">Physalaemus pustulosus</name>
    <dbReference type="NCBI Taxonomy" id="76066"/>
    <lineage>
        <taxon>Eukaryota</taxon>
        <taxon>Metazoa</taxon>
        <taxon>Chordata</taxon>
        <taxon>Craniata</taxon>
        <taxon>Vertebrata</taxon>
        <taxon>Euteleostomi</taxon>
        <taxon>Amphibia</taxon>
        <taxon>Batrachia</taxon>
        <taxon>Anura</taxon>
        <taxon>Neobatrachia</taxon>
        <taxon>Hyloidea</taxon>
        <taxon>Leptodactylidae</taxon>
        <taxon>Leiuperinae</taxon>
        <taxon>Engystomops</taxon>
    </lineage>
</organism>
<evidence type="ECO:0000313" key="2">
    <source>
        <dbReference type="Proteomes" id="UP000824782"/>
    </source>
</evidence>
<gene>
    <name evidence="1" type="ORF">GDO81_019991</name>
</gene>
<keyword evidence="2" id="KW-1185">Reference proteome</keyword>
<evidence type="ECO:0000313" key="1">
    <source>
        <dbReference type="EMBL" id="KAG8540006.1"/>
    </source>
</evidence>
<comment type="caution">
    <text evidence="1">The sequence shown here is derived from an EMBL/GenBank/DDBJ whole genome shotgun (WGS) entry which is preliminary data.</text>
</comment>
<dbReference type="Proteomes" id="UP000824782">
    <property type="component" value="Unassembled WGS sequence"/>
</dbReference>
<reference evidence="1" key="1">
    <citation type="thesis" date="2020" institute="ProQuest LLC" country="789 East Eisenhower Parkway, Ann Arbor, MI, USA">
        <title>Comparative Genomics and Chromosome Evolution.</title>
        <authorList>
            <person name="Mudd A.B."/>
        </authorList>
    </citation>
    <scope>NUCLEOTIDE SEQUENCE</scope>
    <source>
        <strain evidence="1">237g6f4</strain>
        <tissue evidence="1">Blood</tissue>
    </source>
</reference>